<evidence type="ECO:0000313" key="1">
    <source>
        <dbReference type="EMBL" id="MQM02001.1"/>
    </source>
</evidence>
<accession>A0A843W8J2</accession>
<protein>
    <submittedName>
        <fullName evidence="1">Uncharacterized protein</fullName>
    </submittedName>
</protein>
<reference evidence="1" key="1">
    <citation type="submission" date="2017-07" db="EMBL/GenBank/DDBJ databases">
        <title>Taro Niue Genome Assembly and Annotation.</title>
        <authorList>
            <person name="Atibalentja N."/>
            <person name="Keating K."/>
            <person name="Fields C.J."/>
        </authorList>
    </citation>
    <scope>NUCLEOTIDE SEQUENCE</scope>
    <source>
        <strain evidence="1">Niue_2</strain>
        <tissue evidence="1">Leaf</tissue>
    </source>
</reference>
<evidence type="ECO:0000313" key="2">
    <source>
        <dbReference type="Proteomes" id="UP000652761"/>
    </source>
</evidence>
<organism evidence="1 2">
    <name type="scientific">Colocasia esculenta</name>
    <name type="common">Wild taro</name>
    <name type="synonym">Arum esculentum</name>
    <dbReference type="NCBI Taxonomy" id="4460"/>
    <lineage>
        <taxon>Eukaryota</taxon>
        <taxon>Viridiplantae</taxon>
        <taxon>Streptophyta</taxon>
        <taxon>Embryophyta</taxon>
        <taxon>Tracheophyta</taxon>
        <taxon>Spermatophyta</taxon>
        <taxon>Magnoliopsida</taxon>
        <taxon>Liliopsida</taxon>
        <taxon>Araceae</taxon>
        <taxon>Aroideae</taxon>
        <taxon>Colocasieae</taxon>
        <taxon>Colocasia</taxon>
    </lineage>
</organism>
<dbReference type="Proteomes" id="UP000652761">
    <property type="component" value="Unassembled WGS sequence"/>
</dbReference>
<sequence length="79" mass="9094">MGHTLVPKPVRVKERRYMMNFDSAVVAVRLITNFDFWKVGVIGVCTNRLNFDFKGVGVYTSTSRELEYKTKTSTSQELE</sequence>
<proteinExistence type="predicted"/>
<dbReference type="EMBL" id="NMUH01002772">
    <property type="protein sequence ID" value="MQM02001.1"/>
    <property type="molecule type" value="Genomic_DNA"/>
</dbReference>
<keyword evidence="2" id="KW-1185">Reference proteome</keyword>
<comment type="caution">
    <text evidence="1">The sequence shown here is derived from an EMBL/GenBank/DDBJ whole genome shotgun (WGS) entry which is preliminary data.</text>
</comment>
<dbReference type="AlphaFoldDB" id="A0A843W8J2"/>
<gene>
    <name evidence="1" type="ORF">Taro_034764</name>
</gene>
<name>A0A843W8J2_COLES</name>